<keyword evidence="6" id="KW-0472">Membrane</keyword>
<keyword evidence="7" id="KW-0325">Glycoprotein</keyword>
<reference evidence="10 11" key="1">
    <citation type="submission" date="2023-05" db="EMBL/GenBank/DDBJ databases">
        <title>B98-5 Cell Line De Novo Hybrid Assembly: An Optical Mapping Approach.</title>
        <authorList>
            <person name="Kananen K."/>
            <person name="Auerbach J.A."/>
            <person name="Kautto E."/>
            <person name="Blachly J.S."/>
        </authorList>
    </citation>
    <scope>NUCLEOTIDE SEQUENCE [LARGE SCALE GENOMIC DNA]</scope>
    <source>
        <strain evidence="10">B95-8</strain>
        <tissue evidence="10">Cell line</tissue>
    </source>
</reference>
<dbReference type="InterPro" id="IPR020894">
    <property type="entry name" value="Cadherin_CS"/>
</dbReference>
<sequence>MVDINDNAPEFEQPIYKVQIPEKSPLGSLVATVSDRDLDSEDNGTISYTLFQASEDTSKTLEVNPMKREIRLRKQLDFETIMSYEVGIKVTDGGGLSGKCTLLLQVVDVNDNPPHVTLKQPGGAHLAIVVQKAWLLFQLLKATEPGLFRVWVHNGEVRTSRLLSERDAAKHRLLVLVKDNGQPQRSAIAMLHVLLVDSFSQPYLPLPEAAPAQAQTDLLTVYLVVALASVSSLFLFSVCGGAAVQEEQSGLCGSLLGAGGSLSRASGGHK</sequence>
<protein>
    <recommendedName>
        <fullName evidence="9">Cadherin domain-containing protein</fullName>
    </recommendedName>
</protein>
<dbReference type="PANTHER" id="PTHR24028">
    <property type="entry name" value="CADHERIN-87A"/>
    <property type="match status" value="1"/>
</dbReference>
<dbReference type="InterPro" id="IPR050174">
    <property type="entry name" value="Protocadherin/Cadherin-CA"/>
</dbReference>
<dbReference type="PRINTS" id="PR00205">
    <property type="entry name" value="CADHERIN"/>
</dbReference>
<comment type="subcellular location">
    <subcellularLocation>
        <location evidence="1">Membrane</location>
        <topology evidence="1">Single-pass membrane protein</topology>
    </subcellularLocation>
</comment>
<keyword evidence="5" id="KW-1133">Transmembrane helix</keyword>
<feature type="domain" description="Cadherin" evidence="9">
    <location>
        <begin position="12"/>
        <end position="116"/>
    </location>
</feature>
<evidence type="ECO:0000256" key="6">
    <source>
        <dbReference type="ARBA" id="ARBA00023136"/>
    </source>
</evidence>
<keyword evidence="3" id="KW-0677">Repeat</keyword>
<dbReference type="PANTHER" id="PTHR24028:SF71">
    <property type="entry name" value="PROTOCADHERIN BETA-16"/>
    <property type="match status" value="1"/>
</dbReference>
<evidence type="ECO:0000259" key="9">
    <source>
        <dbReference type="PROSITE" id="PS50268"/>
    </source>
</evidence>
<proteinExistence type="predicted"/>
<comment type="caution">
    <text evidence="10">The sequence shown here is derived from an EMBL/GenBank/DDBJ whole genome shotgun (WGS) entry which is preliminary data.</text>
</comment>
<keyword evidence="4 8" id="KW-0106">Calcium</keyword>
<dbReference type="CDD" id="cd11304">
    <property type="entry name" value="Cadherin_repeat"/>
    <property type="match status" value="1"/>
</dbReference>
<dbReference type="PROSITE" id="PS50268">
    <property type="entry name" value="CADHERIN_2"/>
    <property type="match status" value="1"/>
</dbReference>
<dbReference type="InterPro" id="IPR015919">
    <property type="entry name" value="Cadherin-like_sf"/>
</dbReference>
<evidence type="ECO:0000313" key="11">
    <source>
        <dbReference type="Proteomes" id="UP001266305"/>
    </source>
</evidence>
<evidence type="ECO:0000256" key="5">
    <source>
        <dbReference type="ARBA" id="ARBA00022989"/>
    </source>
</evidence>
<dbReference type="EMBL" id="JASSZA010000408">
    <property type="protein sequence ID" value="KAK2081187.1"/>
    <property type="molecule type" value="Genomic_DNA"/>
</dbReference>
<dbReference type="InterPro" id="IPR002126">
    <property type="entry name" value="Cadherin-like_dom"/>
</dbReference>
<keyword evidence="2" id="KW-0812">Transmembrane</keyword>
<name>A0ABQ9TAG5_SAGOE</name>
<evidence type="ECO:0000256" key="7">
    <source>
        <dbReference type="ARBA" id="ARBA00023180"/>
    </source>
</evidence>
<keyword evidence="11" id="KW-1185">Reference proteome</keyword>
<dbReference type="Proteomes" id="UP001266305">
    <property type="component" value="Unassembled WGS sequence"/>
</dbReference>
<evidence type="ECO:0000313" key="10">
    <source>
        <dbReference type="EMBL" id="KAK2081187.1"/>
    </source>
</evidence>
<evidence type="ECO:0000256" key="8">
    <source>
        <dbReference type="PROSITE-ProRule" id="PRU00043"/>
    </source>
</evidence>
<organism evidence="10 11">
    <name type="scientific">Saguinus oedipus</name>
    <name type="common">Cotton-top tamarin</name>
    <name type="synonym">Oedipomidas oedipus</name>
    <dbReference type="NCBI Taxonomy" id="9490"/>
    <lineage>
        <taxon>Eukaryota</taxon>
        <taxon>Metazoa</taxon>
        <taxon>Chordata</taxon>
        <taxon>Craniata</taxon>
        <taxon>Vertebrata</taxon>
        <taxon>Euteleostomi</taxon>
        <taxon>Mammalia</taxon>
        <taxon>Eutheria</taxon>
        <taxon>Euarchontoglires</taxon>
        <taxon>Primates</taxon>
        <taxon>Haplorrhini</taxon>
        <taxon>Platyrrhini</taxon>
        <taxon>Cebidae</taxon>
        <taxon>Callitrichinae</taxon>
        <taxon>Saguinus</taxon>
    </lineage>
</organism>
<evidence type="ECO:0000256" key="4">
    <source>
        <dbReference type="ARBA" id="ARBA00022837"/>
    </source>
</evidence>
<accession>A0ABQ9TAG5</accession>
<dbReference type="Gene3D" id="2.60.40.60">
    <property type="entry name" value="Cadherins"/>
    <property type="match status" value="2"/>
</dbReference>
<dbReference type="PROSITE" id="PS00232">
    <property type="entry name" value="CADHERIN_1"/>
    <property type="match status" value="1"/>
</dbReference>
<evidence type="ECO:0000256" key="2">
    <source>
        <dbReference type="ARBA" id="ARBA00022692"/>
    </source>
</evidence>
<evidence type="ECO:0000256" key="3">
    <source>
        <dbReference type="ARBA" id="ARBA00022737"/>
    </source>
</evidence>
<dbReference type="SMART" id="SM00112">
    <property type="entry name" value="CA"/>
    <property type="match status" value="2"/>
</dbReference>
<gene>
    <name evidence="10" type="ORF">P7K49_039581</name>
</gene>
<dbReference type="Pfam" id="PF00028">
    <property type="entry name" value="Cadherin"/>
    <property type="match status" value="1"/>
</dbReference>
<evidence type="ECO:0000256" key="1">
    <source>
        <dbReference type="ARBA" id="ARBA00004167"/>
    </source>
</evidence>
<dbReference type="SUPFAM" id="SSF49313">
    <property type="entry name" value="Cadherin-like"/>
    <property type="match status" value="2"/>
</dbReference>